<dbReference type="GO" id="GO:0031902">
    <property type="term" value="C:late endosome membrane"/>
    <property type="evidence" value="ECO:0007669"/>
    <property type="project" value="UniProtKB-SubCell"/>
</dbReference>
<evidence type="ECO:0000256" key="6">
    <source>
        <dbReference type="ARBA" id="ARBA00022833"/>
    </source>
</evidence>
<dbReference type="Proteomes" id="UP000301870">
    <property type="component" value="Chromosome 27"/>
</dbReference>
<keyword evidence="6" id="KW-0862">Zinc</keyword>
<evidence type="ECO:0000256" key="2">
    <source>
        <dbReference type="ARBA" id="ARBA00004481"/>
    </source>
</evidence>
<keyword evidence="7" id="KW-0472">Membrane</keyword>
<dbReference type="OrthoDB" id="5599753at2759"/>
<dbReference type="KEGG" id="sliu:111358505"/>
<dbReference type="InterPro" id="IPR006629">
    <property type="entry name" value="LITAF"/>
</dbReference>
<name>A0A9J7EES7_SPOLT</name>
<evidence type="ECO:0000256" key="1">
    <source>
        <dbReference type="ARBA" id="ARBA00004414"/>
    </source>
</evidence>
<keyword evidence="5" id="KW-0479">Metal-binding</keyword>
<organism evidence="9 10">
    <name type="scientific">Spodoptera litura</name>
    <name type="common">Asian cotton leafworm</name>
    <dbReference type="NCBI Taxonomy" id="69820"/>
    <lineage>
        <taxon>Eukaryota</taxon>
        <taxon>Metazoa</taxon>
        <taxon>Ecdysozoa</taxon>
        <taxon>Arthropoda</taxon>
        <taxon>Hexapoda</taxon>
        <taxon>Insecta</taxon>
        <taxon>Pterygota</taxon>
        <taxon>Neoptera</taxon>
        <taxon>Endopterygota</taxon>
        <taxon>Lepidoptera</taxon>
        <taxon>Glossata</taxon>
        <taxon>Ditrysia</taxon>
        <taxon>Noctuoidea</taxon>
        <taxon>Noctuidae</taxon>
        <taxon>Amphipyrinae</taxon>
        <taxon>Spodoptera</taxon>
    </lineage>
</organism>
<comment type="similarity">
    <text evidence="4">Belongs to the CDIP1/LITAF family.</text>
</comment>
<accession>A0A9J7EES7</accession>
<comment type="subcellular location">
    <subcellularLocation>
        <location evidence="2">Endosome membrane</location>
        <topology evidence="2">Peripheral membrane protein</topology>
    </subcellularLocation>
    <subcellularLocation>
        <location evidence="1">Late endosome membrane</location>
    </subcellularLocation>
    <subcellularLocation>
        <location evidence="3">Lysosome membrane</location>
        <topology evidence="3">Peripheral membrane protein</topology>
        <orientation evidence="3">Cytoplasmic side</orientation>
    </subcellularLocation>
</comment>
<dbReference type="GO" id="GO:0008270">
    <property type="term" value="F:zinc ion binding"/>
    <property type="evidence" value="ECO:0007669"/>
    <property type="project" value="TreeGrafter"/>
</dbReference>
<dbReference type="RefSeq" id="XP_022829441.1">
    <property type="nucleotide sequence ID" value="XM_022973673.1"/>
</dbReference>
<dbReference type="InterPro" id="IPR037519">
    <property type="entry name" value="LITAF_fam"/>
</dbReference>
<evidence type="ECO:0000259" key="8">
    <source>
        <dbReference type="PROSITE" id="PS51837"/>
    </source>
</evidence>
<dbReference type="Pfam" id="PF10601">
    <property type="entry name" value="zf-LITAF-like"/>
    <property type="match status" value="1"/>
</dbReference>
<proteinExistence type="inferred from homology"/>
<gene>
    <name evidence="10" type="primary">LOC111358505</name>
</gene>
<dbReference type="SMART" id="SM00714">
    <property type="entry name" value="LITAF"/>
    <property type="match status" value="1"/>
</dbReference>
<evidence type="ECO:0000256" key="5">
    <source>
        <dbReference type="ARBA" id="ARBA00022723"/>
    </source>
</evidence>
<evidence type="ECO:0000256" key="3">
    <source>
        <dbReference type="ARBA" id="ARBA00004630"/>
    </source>
</evidence>
<dbReference type="GO" id="GO:0005765">
    <property type="term" value="C:lysosomal membrane"/>
    <property type="evidence" value="ECO:0007669"/>
    <property type="project" value="UniProtKB-SubCell"/>
</dbReference>
<dbReference type="PANTHER" id="PTHR23292:SF14">
    <property type="entry name" value="FI16615P1-RELATED"/>
    <property type="match status" value="1"/>
</dbReference>
<evidence type="ECO:0000256" key="7">
    <source>
        <dbReference type="ARBA" id="ARBA00023136"/>
    </source>
</evidence>
<reference evidence="10" key="1">
    <citation type="submission" date="2025-08" db="UniProtKB">
        <authorList>
            <consortium name="RefSeq"/>
        </authorList>
    </citation>
    <scope>IDENTIFICATION</scope>
    <source>
        <strain evidence="10">Ishihara</strain>
        <tissue evidence="10">Whole body</tissue>
    </source>
</reference>
<dbReference type="PANTHER" id="PTHR23292">
    <property type="entry name" value="LIPOPOLYSACCHARIDE-INDUCED TUMOR NECROSIS FACTOR-ALPHA FACTOR"/>
    <property type="match status" value="1"/>
</dbReference>
<evidence type="ECO:0000313" key="10">
    <source>
        <dbReference type="RefSeq" id="XP_022829441.1"/>
    </source>
</evidence>
<protein>
    <submittedName>
        <fullName evidence="10">Lipopolysaccharide-induced tumor necrosis factor-alpha factor homolog</fullName>
    </submittedName>
</protein>
<sequence length="142" mass="15660">MNSKEMLEDQELLFDPKGLGTPPPYTEFATPSAPVAQTVPVAVPAPDPVIVQQPQVNAIPTSASIPDKIGPEAECMICKSCNKQIYTRVEYKPTTNTYLIAGICCLLLCWPCACYLYRSPLCRSIDHYCPNCDIYIGTCRLI</sequence>
<dbReference type="PROSITE" id="PS51837">
    <property type="entry name" value="LITAF"/>
    <property type="match status" value="1"/>
</dbReference>
<dbReference type="AlphaFoldDB" id="A0A9J7EES7"/>
<evidence type="ECO:0000256" key="4">
    <source>
        <dbReference type="ARBA" id="ARBA00005975"/>
    </source>
</evidence>
<feature type="domain" description="LITAF" evidence="8">
    <location>
        <begin position="57"/>
        <end position="141"/>
    </location>
</feature>
<keyword evidence="9" id="KW-1185">Reference proteome</keyword>
<evidence type="ECO:0000313" key="9">
    <source>
        <dbReference type="Proteomes" id="UP000301870"/>
    </source>
</evidence>
<dbReference type="GeneID" id="111358505"/>